<dbReference type="AlphaFoldDB" id="A0A319D1D6"/>
<dbReference type="Gene3D" id="3.40.50.150">
    <property type="entry name" value="Vaccinia Virus protein VP39"/>
    <property type="match status" value="1"/>
</dbReference>
<dbReference type="CDD" id="cd02440">
    <property type="entry name" value="AdoMet_MTases"/>
    <property type="match status" value="1"/>
</dbReference>
<sequence length="282" mass="31198">MTSPNPQQKDHWSAEAYSTSASFVPKLTQTLLRYLDPQPTDRVLDVGCGDGKFTELFLPSIAYVLGIDSSPAMIDAANTDYRSAKAEFRVLDCCYLDREAEGLCGGGVGEGKWDKVISNAALHWILRPESTRLKTLAGIHACLKPGGVFVFEMGGHGNVAEVQSALIYALVQNGVSVEEVRRVNPWFFPSVEWMTAALEGVGFTVERMEIEDRPTKLTADKNGGLAGWVRLMGARFLEVLPEEKREGVVRQVCEVLFTALTRVEDGSQWLGYRRLRGLARRV</sequence>
<name>A0A319D1D6_9EURO</name>
<dbReference type="InterPro" id="IPR029063">
    <property type="entry name" value="SAM-dependent_MTases_sf"/>
</dbReference>
<evidence type="ECO:0000313" key="2">
    <source>
        <dbReference type="Proteomes" id="UP000247810"/>
    </source>
</evidence>
<dbReference type="GO" id="GO:0008168">
    <property type="term" value="F:methyltransferase activity"/>
    <property type="evidence" value="ECO:0007669"/>
    <property type="project" value="UniProtKB-KW"/>
</dbReference>
<dbReference type="SUPFAM" id="SSF53335">
    <property type="entry name" value="S-adenosyl-L-methionine-dependent methyltransferases"/>
    <property type="match status" value="1"/>
</dbReference>
<dbReference type="OrthoDB" id="66144at2759"/>
<organism evidence="1 2">
    <name type="scientific">Aspergillus ellipticus CBS 707.79</name>
    <dbReference type="NCBI Taxonomy" id="1448320"/>
    <lineage>
        <taxon>Eukaryota</taxon>
        <taxon>Fungi</taxon>
        <taxon>Dikarya</taxon>
        <taxon>Ascomycota</taxon>
        <taxon>Pezizomycotina</taxon>
        <taxon>Eurotiomycetes</taxon>
        <taxon>Eurotiomycetidae</taxon>
        <taxon>Eurotiales</taxon>
        <taxon>Aspergillaceae</taxon>
        <taxon>Aspergillus</taxon>
        <taxon>Aspergillus subgen. Circumdati</taxon>
    </lineage>
</organism>
<dbReference type="VEuPathDB" id="FungiDB:BO71DRAFT_385898"/>
<dbReference type="Pfam" id="PF13489">
    <property type="entry name" value="Methyltransf_23"/>
    <property type="match status" value="1"/>
</dbReference>
<dbReference type="Proteomes" id="UP000247810">
    <property type="component" value="Unassembled WGS sequence"/>
</dbReference>
<accession>A0A319D1D6</accession>
<dbReference type="STRING" id="1448320.A0A319D1D6"/>
<reference evidence="1 2" key="1">
    <citation type="submission" date="2018-02" db="EMBL/GenBank/DDBJ databases">
        <title>The genomes of Aspergillus section Nigri reveals drivers in fungal speciation.</title>
        <authorList>
            <consortium name="DOE Joint Genome Institute"/>
            <person name="Vesth T.C."/>
            <person name="Nybo J."/>
            <person name="Theobald S."/>
            <person name="Brandl J."/>
            <person name="Frisvad J.C."/>
            <person name="Nielsen K.F."/>
            <person name="Lyhne E.K."/>
            <person name="Kogle M.E."/>
            <person name="Kuo A."/>
            <person name="Riley R."/>
            <person name="Clum A."/>
            <person name="Nolan M."/>
            <person name="Lipzen A."/>
            <person name="Salamov A."/>
            <person name="Henrissat B."/>
            <person name="Wiebenga A."/>
            <person name="De vries R.P."/>
            <person name="Grigoriev I.V."/>
            <person name="Mortensen U.H."/>
            <person name="Andersen M.R."/>
            <person name="Baker S.E."/>
        </authorList>
    </citation>
    <scope>NUCLEOTIDE SEQUENCE [LARGE SCALE GENOMIC DNA]</scope>
    <source>
        <strain evidence="1 2">CBS 707.79</strain>
    </source>
</reference>
<dbReference type="PANTHER" id="PTHR43861:SF1">
    <property type="entry name" value="TRANS-ACONITATE 2-METHYLTRANSFERASE"/>
    <property type="match status" value="1"/>
</dbReference>
<proteinExistence type="predicted"/>
<evidence type="ECO:0000313" key="1">
    <source>
        <dbReference type="EMBL" id="PYH91326.1"/>
    </source>
</evidence>
<gene>
    <name evidence="1" type="ORF">BO71DRAFT_385898</name>
</gene>
<keyword evidence="2" id="KW-1185">Reference proteome</keyword>
<dbReference type="GO" id="GO:0032259">
    <property type="term" value="P:methylation"/>
    <property type="evidence" value="ECO:0007669"/>
    <property type="project" value="UniProtKB-KW"/>
</dbReference>
<dbReference type="PANTHER" id="PTHR43861">
    <property type="entry name" value="TRANS-ACONITATE 2-METHYLTRANSFERASE-RELATED"/>
    <property type="match status" value="1"/>
</dbReference>
<dbReference type="EMBL" id="KZ825949">
    <property type="protein sequence ID" value="PYH91326.1"/>
    <property type="molecule type" value="Genomic_DNA"/>
</dbReference>
<protein>
    <submittedName>
        <fullName evidence="1">S-adenosyl-L-methionine-dependent methyltransferase</fullName>
    </submittedName>
</protein>
<keyword evidence="1" id="KW-0489">Methyltransferase</keyword>
<keyword evidence="1" id="KW-0808">Transferase</keyword>